<dbReference type="SUPFAM" id="SSF58100">
    <property type="entry name" value="Bacterial hemolysins"/>
    <property type="match status" value="1"/>
</dbReference>
<keyword evidence="1" id="KW-0614">Plasmid</keyword>
<geneLocation type="plasmid" evidence="2 3">
    <name>p113275</name>
</geneLocation>
<name>A0A9W3SZS5_BACTU</name>
<evidence type="ECO:0000313" key="2">
    <source>
        <dbReference type="EMBL" id="AOM14567.1"/>
    </source>
</evidence>
<evidence type="ECO:0000313" key="3">
    <source>
        <dbReference type="Proteomes" id="UP000192743"/>
    </source>
</evidence>
<geneLocation type="plasmid" evidence="1 3">
    <name>p174778</name>
</geneLocation>
<gene>
    <name evidence="1" type="ORF">BTI247_60330</name>
    <name evidence="2" type="ORF">BTI247_62370</name>
</gene>
<accession>A0A9W3SZS5</accession>
<dbReference type="RefSeq" id="WP_069356763.1">
    <property type="nucleotide sequence ID" value="NZ_CP015251.1"/>
</dbReference>
<dbReference type="Proteomes" id="UP000192743">
    <property type="component" value="Plasmid p174778"/>
</dbReference>
<dbReference type="EMBL" id="CP015251">
    <property type="protein sequence ID" value="AOM14363.1"/>
    <property type="molecule type" value="Genomic_DNA"/>
</dbReference>
<protein>
    <submittedName>
        <fullName evidence="1">Uncharacterized protein</fullName>
    </submittedName>
</protein>
<dbReference type="EMBL" id="CP015253">
    <property type="protein sequence ID" value="AOM14567.1"/>
    <property type="molecule type" value="Genomic_DNA"/>
</dbReference>
<reference evidence="1 3" key="1">
    <citation type="submission" date="2016-02" db="EMBL/GenBank/DDBJ databases">
        <title>Comparative analysis of three nematocidal Bacillus thuringiensis strains.</title>
        <authorList>
            <person name="Hollensteiner J."/>
            <person name="Kloesener M."/>
            <person name="Bunk B."/>
            <person name="Sproeer C."/>
            <person name="Rosenstiel P."/>
            <person name="Schulte-Iserlohe R."/>
            <person name="Schulenburg H."/>
            <person name="Liesegang H."/>
        </authorList>
    </citation>
    <scope>NUCLEOTIDE SEQUENCE [LARGE SCALE GENOMIC DNA]</scope>
    <source>
        <strain evidence="1 3">Bt18247</strain>
        <plasmid evidence="2 3">p113275</plasmid>
        <plasmid evidence="1 3">p174778</plasmid>
    </source>
</reference>
<sequence>MKKGSKCQNEKRAEMDNSELFKPVGLNGDEDTYFLQVDDWENLFCYLLGGAAYNYSTVQSKNDLCNSVFGGTDWYGPFYWNIYDSNNLDNTMKPLYNWHSTIFAESLWWGIFGYAKVKSLANDIDSLVELICDPAPIGFRDTLEKLIDELQDDDVTEETENQFKNACIQLQQHTDEFDKGLQTLLNHCTTLDTALGDIPKGSTSVLNQTLTQLQFTYDEARANDKFYIGKVQDFINQEKNTLEKCNPVPLETVEKLRGIWTQFSLNLSKLIHACDDDLTDFDSLIASIHLSDAIAEWDQVGKDVAHFLADWKTAMSTSCPKSNCF</sequence>
<evidence type="ECO:0000313" key="1">
    <source>
        <dbReference type="EMBL" id="AOM14363.1"/>
    </source>
</evidence>
<proteinExistence type="predicted"/>
<dbReference type="Proteomes" id="UP000192743">
    <property type="component" value="Plasmid p113275"/>
</dbReference>
<organism evidence="1 3">
    <name type="scientific">Bacillus thuringiensis Bt18247</name>
    <dbReference type="NCBI Taxonomy" id="1423143"/>
    <lineage>
        <taxon>Bacteria</taxon>
        <taxon>Bacillati</taxon>
        <taxon>Bacillota</taxon>
        <taxon>Bacilli</taxon>
        <taxon>Bacillales</taxon>
        <taxon>Bacillaceae</taxon>
        <taxon>Bacillus</taxon>
        <taxon>Bacillus cereus group</taxon>
    </lineage>
</organism>
<dbReference type="AlphaFoldDB" id="A0A9W3SZS5"/>